<dbReference type="Pfam" id="PF13704">
    <property type="entry name" value="Glyco_tranf_2_4"/>
    <property type="match status" value="1"/>
</dbReference>
<keyword evidence="2" id="KW-1185">Reference proteome</keyword>
<comment type="caution">
    <text evidence="1">The sequence shown here is derived from an EMBL/GenBank/DDBJ whole genome shotgun (WGS) entry which is preliminary data.</text>
</comment>
<organism evidence="1 2">
    <name type="scientific">Photobacterium aphoticum</name>
    <dbReference type="NCBI Taxonomy" id="754436"/>
    <lineage>
        <taxon>Bacteria</taxon>
        <taxon>Pseudomonadati</taxon>
        <taxon>Pseudomonadota</taxon>
        <taxon>Gammaproteobacteria</taxon>
        <taxon>Vibrionales</taxon>
        <taxon>Vibrionaceae</taxon>
        <taxon>Photobacterium</taxon>
    </lineage>
</organism>
<reference evidence="1 2" key="1">
    <citation type="submission" date="2015-05" db="EMBL/GenBank/DDBJ databases">
        <title>Photobacterium galathea sp. nov.</title>
        <authorList>
            <person name="Machado H."/>
            <person name="Gram L."/>
        </authorList>
    </citation>
    <scope>NUCLEOTIDE SEQUENCE [LARGE SCALE GENOMIC DNA]</scope>
    <source>
        <strain evidence="1 2">DSM 25995</strain>
    </source>
</reference>
<accession>A0A0J1GF73</accession>
<proteinExistence type="predicted"/>
<evidence type="ECO:0008006" key="3">
    <source>
        <dbReference type="Google" id="ProtNLM"/>
    </source>
</evidence>
<sequence length="287" mass="34089">MFERIKNYFIKAKNSVVKHERIKAPKLFMTILAKNEADIIEHQIIYHRAMGVDGFIVTDNNSSDATREIFEKYKKKGWIKEIICEISNNHDQKKWVDRMIRIASEKYNADWIINSDADEFWCCSSSSLKDELAKTTSNVIYVDIYNIYPHETNKFYENDNLIKNYERVPESIKNKLSPYSIYDKQIQKVIHRTKGYLSIENGNHNVRIKKKSSVKSDNIIIYHYSLRGLEHFKRKMINGGASVNNNEELSENAAQHWRYFYDIFINQGREYQDEYDRVIGTKYFDDM</sequence>
<dbReference type="EMBL" id="LDOV01000121">
    <property type="protein sequence ID" value="KLU98349.1"/>
    <property type="molecule type" value="Genomic_DNA"/>
</dbReference>
<protein>
    <recommendedName>
        <fullName evidence="3">Glycosyl transferase family 2</fullName>
    </recommendedName>
</protein>
<evidence type="ECO:0000313" key="1">
    <source>
        <dbReference type="EMBL" id="KLU98349.1"/>
    </source>
</evidence>
<dbReference type="SUPFAM" id="SSF53448">
    <property type="entry name" value="Nucleotide-diphospho-sugar transferases"/>
    <property type="match status" value="1"/>
</dbReference>
<gene>
    <name evidence="1" type="ORF">ABT58_23315</name>
</gene>
<dbReference type="AlphaFoldDB" id="A0A0J1GF73"/>
<evidence type="ECO:0000313" key="2">
    <source>
        <dbReference type="Proteomes" id="UP000036426"/>
    </source>
</evidence>
<name>A0A0J1GF73_9GAMM</name>
<dbReference type="RefSeq" id="WP_047876804.1">
    <property type="nucleotide sequence ID" value="NZ_LDOV01000121.1"/>
</dbReference>
<dbReference type="InterPro" id="IPR029044">
    <property type="entry name" value="Nucleotide-diphossugar_trans"/>
</dbReference>
<dbReference type="Proteomes" id="UP000036426">
    <property type="component" value="Unassembled WGS sequence"/>
</dbReference>
<feature type="non-terminal residue" evidence="1">
    <location>
        <position position="287"/>
    </location>
</feature>
<dbReference type="Gene3D" id="3.90.550.10">
    <property type="entry name" value="Spore Coat Polysaccharide Biosynthesis Protein SpsA, Chain A"/>
    <property type="match status" value="1"/>
</dbReference>